<accession>A0A6I3JFL3</accession>
<sequence>MRALLMVLAGFLIISGGLWWIGGGSGLAGPILTGLGVALVIVVVQNSRS</sequence>
<name>A0A6I3JFL3_9ACTN</name>
<comment type="caution">
    <text evidence="1">The sequence shown here is derived from an EMBL/GenBank/DDBJ whole genome shotgun (WGS) entry which is preliminary data.</text>
</comment>
<reference evidence="1 2" key="1">
    <citation type="submission" date="2019-10" db="EMBL/GenBank/DDBJ databases">
        <title>Nocardioides novel species isolated from the excrement of Marmot.</title>
        <authorList>
            <person name="Zhang G."/>
        </authorList>
    </citation>
    <scope>NUCLEOTIDE SEQUENCE [LARGE SCALE GENOMIC DNA]</scope>
    <source>
        <strain evidence="2">zg-579</strain>
    </source>
</reference>
<proteinExistence type="predicted"/>
<protein>
    <submittedName>
        <fullName evidence="1">Uncharacterized protein</fullName>
    </submittedName>
</protein>
<evidence type="ECO:0000313" key="1">
    <source>
        <dbReference type="EMBL" id="MTB96889.1"/>
    </source>
</evidence>
<keyword evidence="2" id="KW-1185">Reference proteome</keyword>
<dbReference type="RefSeq" id="WP_154612621.1">
    <property type="nucleotide sequence ID" value="NZ_CP053660.1"/>
</dbReference>
<dbReference type="Proteomes" id="UP000433406">
    <property type="component" value="Unassembled WGS sequence"/>
</dbReference>
<dbReference type="AlphaFoldDB" id="A0A6I3JFL3"/>
<evidence type="ECO:0000313" key="2">
    <source>
        <dbReference type="Proteomes" id="UP000433406"/>
    </source>
</evidence>
<organism evidence="1 2">
    <name type="scientific">Nocardioides marmotae</name>
    <dbReference type="NCBI Taxonomy" id="2663857"/>
    <lineage>
        <taxon>Bacteria</taxon>
        <taxon>Bacillati</taxon>
        <taxon>Actinomycetota</taxon>
        <taxon>Actinomycetes</taxon>
        <taxon>Propionibacteriales</taxon>
        <taxon>Nocardioidaceae</taxon>
        <taxon>Nocardioides</taxon>
    </lineage>
</organism>
<gene>
    <name evidence="1" type="ORF">GGQ22_17575</name>
</gene>
<dbReference type="EMBL" id="WLCI01000018">
    <property type="protein sequence ID" value="MTB96889.1"/>
    <property type="molecule type" value="Genomic_DNA"/>
</dbReference>